<feature type="region of interest" description="Disordered" evidence="1">
    <location>
        <begin position="55"/>
        <end position="103"/>
    </location>
</feature>
<dbReference type="Proteomes" id="UP000285023">
    <property type="component" value="Unassembled WGS sequence"/>
</dbReference>
<protein>
    <recommendedName>
        <fullName evidence="5">Argininosuccinate lyase</fullName>
    </recommendedName>
</protein>
<evidence type="ECO:0000256" key="2">
    <source>
        <dbReference type="SAM" id="SignalP"/>
    </source>
</evidence>
<reference evidence="3 4" key="1">
    <citation type="submission" date="2018-09" db="EMBL/GenBank/DDBJ databases">
        <title>Sphingomonas sp. DAC4.</title>
        <authorList>
            <person name="Seo T."/>
        </authorList>
    </citation>
    <scope>NUCLEOTIDE SEQUENCE [LARGE SCALE GENOMIC DNA]</scope>
    <source>
        <strain evidence="3 4">DAC4</strain>
    </source>
</reference>
<organism evidence="3 4">
    <name type="scientific">Sphingomonas edaphi</name>
    <dbReference type="NCBI Taxonomy" id="2315689"/>
    <lineage>
        <taxon>Bacteria</taxon>
        <taxon>Pseudomonadati</taxon>
        <taxon>Pseudomonadota</taxon>
        <taxon>Alphaproteobacteria</taxon>
        <taxon>Sphingomonadales</taxon>
        <taxon>Sphingomonadaceae</taxon>
        <taxon>Sphingomonas</taxon>
    </lineage>
</organism>
<sequence>MKTRLAISALSLTLASCGSVADLTPQTGKSLPQKPALAREPLTAEQLLELPQVAKPRRVDELTKRGDVRQADPFELPPPDGASAPDESGASTTGPDNQDEPRP</sequence>
<keyword evidence="2" id="KW-0732">Signal</keyword>
<name>A0A418Q3D6_9SPHN</name>
<dbReference type="AlphaFoldDB" id="A0A418Q3D6"/>
<keyword evidence="4" id="KW-1185">Reference proteome</keyword>
<feature type="compositionally biased region" description="Basic and acidic residues" evidence="1">
    <location>
        <begin position="57"/>
        <end position="72"/>
    </location>
</feature>
<feature type="chain" id="PRO_5019415211" description="Argininosuccinate lyase" evidence="2">
    <location>
        <begin position="22"/>
        <end position="103"/>
    </location>
</feature>
<evidence type="ECO:0000313" key="3">
    <source>
        <dbReference type="EMBL" id="RIX32410.1"/>
    </source>
</evidence>
<accession>A0A418Q3D6</accession>
<evidence type="ECO:0000256" key="1">
    <source>
        <dbReference type="SAM" id="MobiDB-lite"/>
    </source>
</evidence>
<dbReference type="EMBL" id="QXTF01000001">
    <property type="protein sequence ID" value="RIX32410.1"/>
    <property type="molecule type" value="Genomic_DNA"/>
</dbReference>
<dbReference type="RefSeq" id="WP_119532323.1">
    <property type="nucleotide sequence ID" value="NZ_QXTF01000001.1"/>
</dbReference>
<evidence type="ECO:0000313" key="4">
    <source>
        <dbReference type="Proteomes" id="UP000285023"/>
    </source>
</evidence>
<dbReference type="OrthoDB" id="7596860at2"/>
<dbReference type="PROSITE" id="PS51257">
    <property type="entry name" value="PROKAR_LIPOPROTEIN"/>
    <property type="match status" value="1"/>
</dbReference>
<proteinExistence type="predicted"/>
<comment type="caution">
    <text evidence="3">The sequence shown here is derived from an EMBL/GenBank/DDBJ whole genome shotgun (WGS) entry which is preliminary data.</text>
</comment>
<gene>
    <name evidence="3" type="ORF">D3M59_05580</name>
</gene>
<feature type="signal peptide" evidence="2">
    <location>
        <begin position="1"/>
        <end position="21"/>
    </location>
</feature>
<evidence type="ECO:0008006" key="5">
    <source>
        <dbReference type="Google" id="ProtNLM"/>
    </source>
</evidence>